<dbReference type="GO" id="GO:0004523">
    <property type="term" value="F:RNA-DNA hybrid ribonuclease activity"/>
    <property type="evidence" value="ECO:0007669"/>
    <property type="project" value="UniProtKB-UniRule"/>
</dbReference>
<evidence type="ECO:0000256" key="3">
    <source>
        <dbReference type="ARBA" id="ARBA00005300"/>
    </source>
</evidence>
<dbReference type="FunFam" id="3.30.420.10:FF:000089">
    <property type="entry name" value="Ribonuclease H"/>
    <property type="match status" value="1"/>
</dbReference>
<dbReference type="NCBIfam" id="NF001236">
    <property type="entry name" value="PRK00203.1"/>
    <property type="match status" value="1"/>
</dbReference>
<reference evidence="14 15" key="1">
    <citation type="submission" date="2019-12" db="EMBL/GenBank/DDBJ databases">
        <authorList>
            <person name="Huq M.A."/>
        </authorList>
    </citation>
    <scope>NUCLEOTIDE SEQUENCE [LARGE SCALE GENOMIC DNA]</scope>
    <source>
        <strain evidence="14 15">MAH-20</strain>
    </source>
</reference>
<dbReference type="PANTHER" id="PTHR10642">
    <property type="entry name" value="RIBONUCLEASE H1"/>
    <property type="match status" value="1"/>
</dbReference>
<keyword evidence="15" id="KW-1185">Reference proteome</keyword>
<keyword evidence="6 11" id="KW-0540">Nuclease</keyword>
<keyword evidence="8 11" id="KW-0255">Endonuclease</keyword>
<evidence type="ECO:0000256" key="8">
    <source>
        <dbReference type="ARBA" id="ARBA00022759"/>
    </source>
</evidence>
<comment type="subcellular location">
    <subcellularLocation>
        <location evidence="11">Cytoplasm</location>
    </subcellularLocation>
</comment>
<feature type="binding site" evidence="11">
    <location>
        <position position="50"/>
    </location>
    <ligand>
        <name>Mg(2+)</name>
        <dbReference type="ChEBI" id="CHEBI:18420"/>
        <label>1</label>
    </ligand>
</feature>
<feature type="domain" description="RNase H type-1" evidence="13">
    <location>
        <begin position="3"/>
        <end position="144"/>
    </location>
</feature>
<evidence type="ECO:0000256" key="12">
    <source>
        <dbReference type="SAM" id="MobiDB-lite"/>
    </source>
</evidence>
<feature type="binding site" evidence="11">
    <location>
        <position position="136"/>
    </location>
    <ligand>
        <name>Mg(2+)</name>
        <dbReference type="ChEBI" id="CHEBI:18420"/>
        <label>2</label>
    </ligand>
</feature>
<keyword evidence="10 11" id="KW-0460">Magnesium</keyword>
<sequence length="148" mass="16243">MNELPEVEIATDGACKGNPGPGGWGAVLRFGETEKELSGGETLTTNNRMELTAAIEALNALKRPCRVKLATDSRYVMDGLTKWLKGWQRNGWKTADKKPVKNADLWQALVAAAQPHRIEWTWVKGHAGHPDNERADRLASDAAQAQRG</sequence>
<organism evidence="14 15">
    <name type="scientific">Sphingomonas horti</name>
    <dbReference type="NCBI Taxonomy" id="2682842"/>
    <lineage>
        <taxon>Bacteria</taxon>
        <taxon>Pseudomonadati</taxon>
        <taxon>Pseudomonadota</taxon>
        <taxon>Alphaproteobacteria</taxon>
        <taxon>Sphingomonadales</taxon>
        <taxon>Sphingomonadaceae</taxon>
        <taxon>Sphingomonas</taxon>
    </lineage>
</organism>
<evidence type="ECO:0000313" key="15">
    <source>
        <dbReference type="Proteomes" id="UP000441389"/>
    </source>
</evidence>
<gene>
    <name evidence="11 14" type="primary">rnhA</name>
    <name evidence="14" type="ORF">GON01_04930</name>
</gene>
<feature type="binding site" evidence="11">
    <location>
        <position position="72"/>
    </location>
    <ligand>
        <name>Mg(2+)</name>
        <dbReference type="ChEBI" id="CHEBI:18420"/>
        <label>1</label>
    </ligand>
</feature>
<dbReference type="GO" id="GO:0000287">
    <property type="term" value="F:magnesium ion binding"/>
    <property type="evidence" value="ECO:0007669"/>
    <property type="project" value="UniProtKB-UniRule"/>
</dbReference>
<keyword evidence="7 11" id="KW-0479">Metal-binding</keyword>
<dbReference type="InterPro" id="IPR012337">
    <property type="entry name" value="RNaseH-like_sf"/>
</dbReference>
<evidence type="ECO:0000256" key="4">
    <source>
        <dbReference type="ARBA" id="ARBA00011245"/>
    </source>
</evidence>
<dbReference type="Proteomes" id="UP000441389">
    <property type="component" value="Unassembled WGS sequence"/>
</dbReference>
<dbReference type="EMBL" id="WQMS01000006">
    <property type="protein sequence ID" value="MVO77283.1"/>
    <property type="molecule type" value="Genomic_DNA"/>
</dbReference>
<dbReference type="InterPro" id="IPR002156">
    <property type="entry name" value="RNaseH_domain"/>
</dbReference>
<feature type="binding site" evidence="11">
    <location>
        <position position="12"/>
    </location>
    <ligand>
        <name>Mg(2+)</name>
        <dbReference type="ChEBI" id="CHEBI:18420"/>
        <label>1</label>
    </ligand>
</feature>
<dbReference type="Gene3D" id="3.30.420.10">
    <property type="entry name" value="Ribonuclease H-like superfamily/Ribonuclease H"/>
    <property type="match status" value="1"/>
</dbReference>
<comment type="catalytic activity">
    <reaction evidence="1 11">
        <text>Endonucleolytic cleavage to 5'-phosphomonoester.</text>
        <dbReference type="EC" id="3.1.26.4"/>
    </reaction>
</comment>
<keyword evidence="11" id="KW-0963">Cytoplasm</keyword>
<dbReference type="HAMAP" id="MF_00042">
    <property type="entry name" value="RNase_H"/>
    <property type="match status" value="1"/>
</dbReference>
<accession>A0A6I4IZN4</accession>
<evidence type="ECO:0000256" key="1">
    <source>
        <dbReference type="ARBA" id="ARBA00000077"/>
    </source>
</evidence>
<dbReference type="PROSITE" id="PS50879">
    <property type="entry name" value="RNASE_H_1"/>
    <property type="match status" value="1"/>
</dbReference>
<dbReference type="InterPro" id="IPR022892">
    <property type="entry name" value="RNaseHI"/>
</dbReference>
<dbReference type="PANTHER" id="PTHR10642:SF26">
    <property type="entry name" value="RIBONUCLEASE H1"/>
    <property type="match status" value="1"/>
</dbReference>
<feature type="compositionally biased region" description="Basic and acidic residues" evidence="12">
    <location>
        <begin position="128"/>
        <end position="139"/>
    </location>
</feature>
<dbReference type="GO" id="GO:0043137">
    <property type="term" value="P:DNA replication, removal of RNA primer"/>
    <property type="evidence" value="ECO:0007669"/>
    <property type="project" value="TreeGrafter"/>
</dbReference>
<comment type="cofactor">
    <cofactor evidence="11">
        <name>Mg(2+)</name>
        <dbReference type="ChEBI" id="CHEBI:18420"/>
    </cofactor>
    <text evidence="11">Binds 1 Mg(2+) ion per subunit. May bind a second metal ion at a regulatory site, or after substrate binding.</text>
</comment>
<evidence type="ECO:0000256" key="6">
    <source>
        <dbReference type="ARBA" id="ARBA00022722"/>
    </source>
</evidence>
<comment type="subunit">
    <text evidence="4 11">Monomer.</text>
</comment>
<dbReference type="CDD" id="cd09278">
    <property type="entry name" value="RNase_HI_prokaryote_like"/>
    <property type="match status" value="1"/>
</dbReference>
<dbReference type="RefSeq" id="WP_157026240.1">
    <property type="nucleotide sequence ID" value="NZ_WQMS01000006.1"/>
</dbReference>
<comment type="caution">
    <text evidence="14">The sequence shown here is derived from an EMBL/GenBank/DDBJ whole genome shotgun (WGS) entry which is preliminary data.</text>
</comment>
<evidence type="ECO:0000313" key="14">
    <source>
        <dbReference type="EMBL" id="MVO77283.1"/>
    </source>
</evidence>
<feature type="binding site" evidence="11">
    <location>
        <position position="12"/>
    </location>
    <ligand>
        <name>Mg(2+)</name>
        <dbReference type="ChEBI" id="CHEBI:18420"/>
        <label>2</label>
    </ligand>
</feature>
<evidence type="ECO:0000256" key="9">
    <source>
        <dbReference type="ARBA" id="ARBA00022801"/>
    </source>
</evidence>
<keyword evidence="9 11" id="KW-0378">Hydrolase</keyword>
<evidence type="ECO:0000256" key="11">
    <source>
        <dbReference type="HAMAP-Rule" id="MF_00042"/>
    </source>
</evidence>
<dbReference type="InterPro" id="IPR050092">
    <property type="entry name" value="RNase_H"/>
</dbReference>
<evidence type="ECO:0000259" key="13">
    <source>
        <dbReference type="PROSITE" id="PS50879"/>
    </source>
</evidence>
<evidence type="ECO:0000256" key="2">
    <source>
        <dbReference type="ARBA" id="ARBA00004065"/>
    </source>
</evidence>
<dbReference type="EC" id="3.1.26.4" evidence="5 11"/>
<dbReference type="AlphaFoldDB" id="A0A6I4IZN4"/>
<protein>
    <recommendedName>
        <fullName evidence="5 11">Ribonuclease H</fullName>
        <shortName evidence="11">RNase H</shortName>
        <ecNumber evidence="5 11">3.1.26.4</ecNumber>
    </recommendedName>
</protein>
<name>A0A6I4IZN4_9SPHN</name>
<dbReference type="Pfam" id="PF00075">
    <property type="entry name" value="RNase_H"/>
    <property type="match status" value="1"/>
</dbReference>
<dbReference type="GO" id="GO:0005737">
    <property type="term" value="C:cytoplasm"/>
    <property type="evidence" value="ECO:0007669"/>
    <property type="project" value="UniProtKB-SubCell"/>
</dbReference>
<evidence type="ECO:0000256" key="7">
    <source>
        <dbReference type="ARBA" id="ARBA00022723"/>
    </source>
</evidence>
<dbReference type="GO" id="GO:0003676">
    <property type="term" value="F:nucleic acid binding"/>
    <property type="evidence" value="ECO:0007669"/>
    <property type="project" value="InterPro"/>
</dbReference>
<feature type="region of interest" description="Disordered" evidence="12">
    <location>
        <begin position="127"/>
        <end position="148"/>
    </location>
</feature>
<comment type="function">
    <text evidence="2 11">Endonuclease that specifically degrades the RNA of RNA-DNA hybrids.</text>
</comment>
<evidence type="ECO:0000256" key="5">
    <source>
        <dbReference type="ARBA" id="ARBA00012180"/>
    </source>
</evidence>
<comment type="similarity">
    <text evidence="3 11">Belongs to the RNase H family.</text>
</comment>
<proteinExistence type="inferred from homology"/>
<dbReference type="InterPro" id="IPR036397">
    <property type="entry name" value="RNaseH_sf"/>
</dbReference>
<dbReference type="SUPFAM" id="SSF53098">
    <property type="entry name" value="Ribonuclease H-like"/>
    <property type="match status" value="1"/>
</dbReference>
<evidence type="ECO:0000256" key="10">
    <source>
        <dbReference type="ARBA" id="ARBA00022842"/>
    </source>
</evidence>